<keyword evidence="3" id="KW-1185">Reference proteome</keyword>
<dbReference type="PRINTS" id="PR00080">
    <property type="entry name" value="SDRFAMILY"/>
</dbReference>
<dbReference type="FunFam" id="3.40.50.720:FF:000084">
    <property type="entry name" value="Short-chain dehydrogenase reductase"/>
    <property type="match status" value="1"/>
</dbReference>
<reference evidence="3" key="1">
    <citation type="submission" date="2019-01" db="EMBL/GenBank/DDBJ databases">
        <title>Gri0909 isolated from a small marine red alga.</title>
        <authorList>
            <person name="Kim J."/>
            <person name="Jeong S.E."/>
            <person name="Jeon C.O."/>
        </authorList>
    </citation>
    <scope>NUCLEOTIDE SEQUENCE [LARGE SCALE GENOMIC DNA]</scope>
    <source>
        <strain evidence="3">Gri0909</strain>
    </source>
</reference>
<dbReference type="AlphaFoldDB" id="A0A437QW24"/>
<evidence type="ECO:0000313" key="2">
    <source>
        <dbReference type="EMBL" id="RVU38626.1"/>
    </source>
</evidence>
<sequence length="245" mass="25602">MTLALVTGVVGGIGAAIARRLRQDGMDVVVTDMPGPAFEAAQAELGLPGHAADLGNREDVARLADTIKKHQGAPTVLVSAAGGVRGQVHHPVEDVAEDDWRAIFAANTDSAFFLAQMFAPAMKKRGAGRIVTISSGAGLKPSLTKIQAYTAAKHALVGLTKQLALELGPFGITVNSVAPGFVLSNDATQRQWESYGADGQKALVENIHLRRLGQPEDIANAVAFLVGDQASWITGQILSVDGGHR</sequence>
<name>A0A437QW24_9PROT</name>
<dbReference type="InterPro" id="IPR050259">
    <property type="entry name" value="SDR"/>
</dbReference>
<evidence type="ECO:0000313" key="3">
    <source>
        <dbReference type="Proteomes" id="UP000287447"/>
    </source>
</evidence>
<accession>A0A437QW24</accession>
<proteinExistence type="inferred from homology"/>
<protein>
    <submittedName>
        <fullName evidence="2">SDR family oxidoreductase</fullName>
    </submittedName>
</protein>
<dbReference type="SUPFAM" id="SSF51735">
    <property type="entry name" value="NAD(P)-binding Rossmann-fold domains"/>
    <property type="match status" value="1"/>
</dbReference>
<dbReference type="RefSeq" id="WP_127763999.1">
    <property type="nucleotide sequence ID" value="NZ_SADE01000001.1"/>
</dbReference>
<comment type="caution">
    <text evidence="2">The sequence shown here is derived from an EMBL/GenBank/DDBJ whole genome shotgun (WGS) entry which is preliminary data.</text>
</comment>
<dbReference type="Proteomes" id="UP000287447">
    <property type="component" value="Unassembled WGS sequence"/>
</dbReference>
<dbReference type="CDD" id="cd05233">
    <property type="entry name" value="SDR_c"/>
    <property type="match status" value="1"/>
</dbReference>
<organism evidence="2 3">
    <name type="scientific">Hwanghaeella grinnelliae</name>
    <dbReference type="NCBI Taxonomy" id="2500179"/>
    <lineage>
        <taxon>Bacteria</taxon>
        <taxon>Pseudomonadati</taxon>
        <taxon>Pseudomonadota</taxon>
        <taxon>Alphaproteobacteria</taxon>
        <taxon>Rhodospirillales</taxon>
        <taxon>Rhodospirillaceae</taxon>
        <taxon>Hwanghaeella</taxon>
    </lineage>
</organism>
<dbReference type="Gene3D" id="3.40.50.720">
    <property type="entry name" value="NAD(P)-binding Rossmann-like Domain"/>
    <property type="match status" value="1"/>
</dbReference>
<dbReference type="PRINTS" id="PR00081">
    <property type="entry name" value="GDHRDH"/>
</dbReference>
<dbReference type="InterPro" id="IPR036291">
    <property type="entry name" value="NAD(P)-bd_dom_sf"/>
</dbReference>
<dbReference type="PANTHER" id="PTHR42879">
    <property type="entry name" value="3-OXOACYL-(ACYL-CARRIER-PROTEIN) REDUCTASE"/>
    <property type="match status" value="1"/>
</dbReference>
<dbReference type="InterPro" id="IPR002347">
    <property type="entry name" value="SDR_fam"/>
</dbReference>
<dbReference type="Pfam" id="PF13561">
    <property type="entry name" value="adh_short_C2"/>
    <property type="match status" value="1"/>
</dbReference>
<gene>
    <name evidence="2" type="ORF">EOI86_04945</name>
</gene>
<dbReference type="EMBL" id="SADE01000001">
    <property type="protein sequence ID" value="RVU38626.1"/>
    <property type="molecule type" value="Genomic_DNA"/>
</dbReference>
<dbReference type="OrthoDB" id="9780084at2"/>
<comment type="similarity">
    <text evidence="1">Belongs to the short-chain dehydrogenases/reductases (SDR) family.</text>
</comment>
<dbReference type="PANTHER" id="PTHR42879:SF2">
    <property type="entry name" value="3-OXOACYL-[ACYL-CARRIER-PROTEIN] REDUCTASE FABG"/>
    <property type="match status" value="1"/>
</dbReference>
<evidence type="ECO:0000256" key="1">
    <source>
        <dbReference type="ARBA" id="ARBA00006484"/>
    </source>
</evidence>